<reference evidence="3" key="1">
    <citation type="submission" date="2021-03" db="EMBL/GenBank/DDBJ databases">
        <title>Comparative genomics and phylogenomic investigation of the class Geoglossomycetes provide insights into ecological specialization and systematics.</title>
        <authorList>
            <person name="Melie T."/>
            <person name="Pirro S."/>
            <person name="Miller A.N."/>
            <person name="Quandt A."/>
        </authorList>
    </citation>
    <scope>NUCLEOTIDE SEQUENCE</scope>
    <source>
        <strain evidence="3">GBOQ0MN5Z8</strain>
    </source>
</reference>
<dbReference type="OrthoDB" id="2331100at2759"/>
<protein>
    <recommendedName>
        <fullName evidence="5">Extracellular serine-rich protein</fullName>
    </recommendedName>
</protein>
<evidence type="ECO:0008006" key="5">
    <source>
        <dbReference type="Google" id="ProtNLM"/>
    </source>
</evidence>
<dbReference type="SUPFAM" id="SSF49503">
    <property type="entry name" value="Cupredoxins"/>
    <property type="match status" value="1"/>
</dbReference>
<dbReference type="PANTHER" id="PTHR34883:SF15">
    <property type="entry name" value="EXTRACELLULAR SERINE-RICH PROTEIN"/>
    <property type="match status" value="1"/>
</dbReference>
<dbReference type="EMBL" id="JAGHQL010000109">
    <property type="protein sequence ID" value="KAH0538438.1"/>
    <property type="molecule type" value="Genomic_DNA"/>
</dbReference>
<sequence length="245" mass="25439">MLFSTVFTSTLLLAGTALAEGIHVRQDLSAMTYRPTDKPSSTKTAQTPQGSDQIMMTVVKVGSPEGNTVFEPDNLQVPAGSLVQFQFWPKNHSVVRSSFDQPCVPIEQSTPGSHGFFSGFMPIQQSLGIFTIMVNDTKPIWFYCSQAKHCQNGMVGVINAPASNSSRTIDTFKALAKNAPNNITPGSSAGGGSPSNSTTPQGGSPSATPASTSQAPAVATGKSGAENLRVGGAIAIVAFGMALLA</sequence>
<evidence type="ECO:0000256" key="2">
    <source>
        <dbReference type="SAM" id="SignalP"/>
    </source>
</evidence>
<evidence type="ECO:0000313" key="3">
    <source>
        <dbReference type="EMBL" id="KAH0538438.1"/>
    </source>
</evidence>
<keyword evidence="4" id="KW-1185">Reference proteome</keyword>
<organism evidence="3 4">
    <name type="scientific">Glutinoglossum americanum</name>
    <dbReference type="NCBI Taxonomy" id="1670608"/>
    <lineage>
        <taxon>Eukaryota</taxon>
        <taxon>Fungi</taxon>
        <taxon>Dikarya</taxon>
        <taxon>Ascomycota</taxon>
        <taxon>Pezizomycotina</taxon>
        <taxon>Geoglossomycetes</taxon>
        <taxon>Geoglossales</taxon>
        <taxon>Geoglossaceae</taxon>
        <taxon>Glutinoglossum</taxon>
    </lineage>
</organism>
<dbReference type="Proteomes" id="UP000698800">
    <property type="component" value="Unassembled WGS sequence"/>
</dbReference>
<evidence type="ECO:0000313" key="4">
    <source>
        <dbReference type="Proteomes" id="UP000698800"/>
    </source>
</evidence>
<feature type="region of interest" description="Disordered" evidence="1">
    <location>
        <begin position="180"/>
        <end position="220"/>
    </location>
</feature>
<dbReference type="Gene3D" id="2.60.40.420">
    <property type="entry name" value="Cupredoxins - blue copper proteins"/>
    <property type="match status" value="1"/>
</dbReference>
<dbReference type="InterPro" id="IPR008972">
    <property type="entry name" value="Cupredoxin"/>
</dbReference>
<gene>
    <name evidence="3" type="ORF">FGG08_004986</name>
</gene>
<keyword evidence="2" id="KW-0732">Signal</keyword>
<dbReference type="AlphaFoldDB" id="A0A9P8KYZ8"/>
<proteinExistence type="predicted"/>
<dbReference type="CDD" id="cd00920">
    <property type="entry name" value="Cupredoxin"/>
    <property type="match status" value="1"/>
</dbReference>
<feature type="compositionally biased region" description="Low complexity" evidence="1">
    <location>
        <begin position="194"/>
        <end position="220"/>
    </location>
</feature>
<name>A0A9P8KYZ8_9PEZI</name>
<dbReference type="InterPro" id="IPR052953">
    <property type="entry name" value="Ser-rich/MCO-related"/>
</dbReference>
<evidence type="ECO:0000256" key="1">
    <source>
        <dbReference type="SAM" id="MobiDB-lite"/>
    </source>
</evidence>
<comment type="caution">
    <text evidence="3">The sequence shown here is derived from an EMBL/GenBank/DDBJ whole genome shotgun (WGS) entry which is preliminary data.</text>
</comment>
<dbReference type="PANTHER" id="PTHR34883">
    <property type="entry name" value="SERINE-RICH PROTEIN, PUTATIVE-RELATED-RELATED"/>
    <property type="match status" value="1"/>
</dbReference>
<accession>A0A9P8KYZ8</accession>
<feature type="chain" id="PRO_5040415651" description="Extracellular serine-rich protein" evidence="2">
    <location>
        <begin position="20"/>
        <end position="245"/>
    </location>
</feature>
<feature type="signal peptide" evidence="2">
    <location>
        <begin position="1"/>
        <end position="19"/>
    </location>
</feature>